<name>A0ABM0K9Y0_APLCA</name>
<protein>
    <submittedName>
        <fullName evidence="2">Uncharacterized protein LOC101845209</fullName>
    </submittedName>
</protein>
<dbReference type="Proteomes" id="UP000694888">
    <property type="component" value="Unplaced"/>
</dbReference>
<dbReference type="GeneID" id="101845209"/>
<sequence length="179" mass="20157">MAALTQSEEKTWGLFSRYRRQTSGQDLGPTEEGTSISRTCAYNTDEGSADLVWEVQLAAVKRTAARCVTSQGSYTICTVSSGFSSYFSVTTDYTQTTLTWNADRRFLSVSCSQAAVRTGFLIASWTLVTYWIPFPDVRAPYLWHRYSWECFWTFVHVHIPGLTPGTRNSHTVSQHVPTV</sequence>
<gene>
    <name evidence="2" type="primary">LOC101845209</name>
</gene>
<dbReference type="RefSeq" id="XP_005112452.1">
    <property type="nucleotide sequence ID" value="XM_005112395.3"/>
</dbReference>
<evidence type="ECO:0000313" key="2">
    <source>
        <dbReference type="RefSeq" id="XP_005112452.1"/>
    </source>
</evidence>
<organism evidence="1 2">
    <name type="scientific">Aplysia californica</name>
    <name type="common">California sea hare</name>
    <dbReference type="NCBI Taxonomy" id="6500"/>
    <lineage>
        <taxon>Eukaryota</taxon>
        <taxon>Metazoa</taxon>
        <taxon>Spiralia</taxon>
        <taxon>Lophotrochozoa</taxon>
        <taxon>Mollusca</taxon>
        <taxon>Gastropoda</taxon>
        <taxon>Heterobranchia</taxon>
        <taxon>Euthyneura</taxon>
        <taxon>Tectipleura</taxon>
        <taxon>Aplysiida</taxon>
        <taxon>Aplysioidea</taxon>
        <taxon>Aplysiidae</taxon>
        <taxon>Aplysia</taxon>
    </lineage>
</organism>
<evidence type="ECO:0000313" key="1">
    <source>
        <dbReference type="Proteomes" id="UP000694888"/>
    </source>
</evidence>
<reference evidence="2" key="1">
    <citation type="submission" date="2025-08" db="UniProtKB">
        <authorList>
            <consortium name="RefSeq"/>
        </authorList>
    </citation>
    <scope>IDENTIFICATION</scope>
</reference>
<accession>A0ABM0K9Y0</accession>
<proteinExistence type="predicted"/>
<keyword evidence="1" id="KW-1185">Reference proteome</keyword>